<comment type="caution">
    <text evidence="1">The sequence shown here is derived from an EMBL/GenBank/DDBJ whole genome shotgun (WGS) entry which is preliminary data.</text>
</comment>
<dbReference type="EMBL" id="JAVFWL010000005">
    <property type="protein sequence ID" value="KAK6758355.1"/>
    <property type="molecule type" value="Genomic_DNA"/>
</dbReference>
<sequence>MRKEEPLGYSGTRSGQMEELLAPARPFRRPTGVKVVKVHEVGIKVILIAIGLKVQTPGTESYYRALKIAGGRENMIPAKDFTSFDVKVLDNVIRELCQEVY</sequence>
<evidence type="ECO:0000313" key="1">
    <source>
        <dbReference type="EMBL" id="KAK6758355.1"/>
    </source>
</evidence>
<organism evidence="1 2">
    <name type="scientific">Necator americanus</name>
    <name type="common">Human hookworm</name>
    <dbReference type="NCBI Taxonomy" id="51031"/>
    <lineage>
        <taxon>Eukaryota</taxon>
        <taxon>Metazoa</taxon>
        <taxon>Ecdysozoa</taxon>
        <taxon>Nematoda</taxon>
        <taxon>Chromadorea</taxon>
        <taxon>Rhabditida</taxon>
        <taxon>Rhabditina</taxon>
        <taxon>Rhabditomorpha</taxon>
        <taxon>Strongyloidea</taxon>
        <taxon>Ancylostomatidae</taxon>
        <taxon>Bunostominae</taxon>
        <taxon>Necator</taxon>
    </lineage>
</organism>
<keyword evidence="2" id="KW-1185">Reference proteome</keyword>
<protein>
    <submittedName>
        <fullName evidence="1">Uncharacterized protein</fullName>
    </submittedName>
</protein>
<evidence type="ECO:0000313" key="2">
    <source>
        <dbReference type="Proteomes" id="UP001303046"/>
    </source>
</evidence>
<proteinExistence type="predicted"/>
<reference evidence="1 2" key="1">
    <citation type="submission" date="2023-08" db="EMBL/GenBank/DDBJ databases">
        <title>A Necator americanus chromosomal reference genome.</title>
        <authorList>
            <person name="Ilik V."/>
            <person name="Petrzelkova K.J."/>
            <person name="Pardy F."/>
            <person name="Fuh T."/>
            <person name="Niatou-Singa F.S."/>
            <person name="Gouil Q."/>
            <person name="Baker L."/>
            <person name="Ritchie M.E."/>
            <person name="Jex A.R."/>
            <person name="Gazzola D."/>
            <person name="Li H."/>
            <person name="Toshio Fujiwara R."/>
            <person name="Zhan B."/>
            <person name="Aroian R.V."/>
            <person name="Pafco B."/>
            <person name="Schwarz E.M."/>
        </authorList>
    </citation>
    <scope>NUCLEOTIDE SEQUENCE [LARGE SCALE GENOMIC DNA]</scope>
    <source>
        <strain evidence="1 2">Aroian</strain>
        <tissue evidence="1">Whole animal</tissue>
    </source>
</reference>
<gene>
    <name evidence="1" type="primary">Necator_chrV.g20688</name>
    <name evidence="1" type="ORF">RB195_015895</name>
</gene>
<dbReference type="Proteomes" id="UP001303046">
    <property type="component" value="Unassembled WGS sequence"/>
</dbReference>
<accession>A0ABR1E7U3</accession>
<name>A0ABR1E7U3_NECAM</name>